<protein>
    <recommendedName>
        <fullName evidence="1">SIS domain-containing protein</fullName>
    </recommendedName>
</protein>
<dbReference type="SUPFAM" id="SSF53697">
    <property type="entry name" value="SIS domain"/>
    <property type="match status" value="1"/>
</dbReference>
<evidence type="ECO:0000313" key="3">
    <source>
        <dbReference type="Proteomes" id="UP000178681"/>
    </source>
</evidence>
<accession>A0A1F5Z050</accession>
<dbReference type="PANTHER" id="PTHR30390">
    <property type="entry name" value="SEDOHEPTULOSE 7-PHOSPHATE ISOMERASE / DNAA INITIATOR-ASSOCIATING FACTOR FOR REPLICATION INITIATION"/>
    <property type="match status" value="1"/>
</dbReference>
<dbReference type="EMBL" id="MFJG01000027">
    <property type="protein sequence ID" value="OGG05828.1"/>
    <property type="molecule type" value="Genomic_DNA"/>
</dbReference>
<dbReference type="STRING" id="1798377.A2872_03090"/>
<gene>
    <name evidence="2" type="ORF">A2872_03090</name>
</gene>
<dbReference type="GO" id="GO:0097367">
    <property type="term" value="F:carbohydrate derivative binding"/>
    <property type="evidence" value="ECO:0007669"/>
    <property type="project" value="InterPro"/>
</dbReference>
<dbReference type="AlphaFoldDB" id="A0A1F5Z050"/>
<name>A0A1F5Z050_9BACT</name>
<evidence type="ECO:0000313" key="2">
    <source>
        <dbReference type="EMBL" id="OGG05828.1"/>
    </source>
</evidence>
<organism evidence="2 3">
    <name type="scientific">Candidatus Gottesmanbacteria bacterium RIFCSPHIGHO2_01_FULL_42_12</name>
    <dbReference type="NCBI Taxonomy" id="1798377"/>
    <lineage>
        <taxon>Bacteria</taxon>
        <taxon>Candidatus Gottesmaniibacteriota</taxon>
    </lineage>
</organism>
<dbReference type="PANTHER" id="PTHR30390:SF8">
    <property type="entry name" value="SUGAR ISOMERASE (SIS)"/>
    <property type="match status" value="1"/>
</dbReference>
<dbReference type="InterPro" id="IPR035461">
    <property type="entry name" value="GmhA/DiaA"/>
</dbReference>
<proteinExistence type="predicted"/>
<dbReference type="Proteomes" id="UP000178681">
    <property type="component" value="Unassembled WGS sequence"/>
</dbReference>
<dbReference type="CDD" id="cd05006">
    <property type="entry name" value="SIS_GmhA"/>
    <property type="match status" value="1"/>
</dbReference>
<dbReference type="GO" id="GO:1901135">
    <property type="term" value="P:carbohydrate derivative metabolic process"/>
    <property type="evidence" value="ECO:0007669"/>
    <property type="project" value="InterPro"/>
</dbReference>
<dbReference type="Gene3D" id="3.40.50.10490">
    <property type="entry name" value="Glucose-6-phosphate isomerase like protein, domain 1"/>
    <property type="match status" value="1"/>
</dbReference>
<reference evidence="2 3" key="1">
    <citation type="journal article" date="2016" name="Nat. Commun.">
        <title>Thousands of microbial genomes shed light on interconnected biogeochemical processes in an aquifer system.</title>
        <authorList>
            <person name="Anantharaman K."/>
            <person name="Brown C.T."/>
            <person name="Hug L.A."/>
            <person name="Sharon I."/>
            <person name="Castelle C.J."/>
            <person name="Probst A.J."/>
            <person name="Thomas B.C."/>
            <person name="Singh A."/>
            <person name="Wilkins M.J."/>
            <person name="Karaoz U."/>
            <person name="Brodie E.L."/>
            <person name="Williams K.H."/>
            <person name="Hubbard S.S."/>
            <person name="Banfield J.F."/>
        </authorList>
    </citation>
    <scope>NUCLEOTIDE SEQUENCE [LARGE SCALE GENOMIC DNA]</scope>
</reference>
<dbReference type="InterPro" id="IPR046348">
    <property type="entry name" value="SIS_dom_sf"/>
</dbReference>
<dbReference type="InterPro" id="IPR050099">
    <property type="entry name" value="SIS_GmhA/DiaA_subfam"/>
</dbReference>
<comment type="caution">
    <text evidence="2">The sequence shown here is derived from an EMBL/GenBank/DDBJ whole genome shotgun (WGS) entry which is preliminary data.</text>
</comment>
<dbReference type="Pfam" id="PF13580">
    <property type="entry name" value="SIS_2"/>
    <property type="match status" value="1"/>
</dbReference>
<dbReference type="InterPro" id="IPR001347">
    <property type="entry name" value="SIS_dom"/>
</dbReference>
<dbReference type="PROSITE" id="PS51464">
    <property type="entry name" value="SIS"/>
    <property type="match status" value="1"/>
</dbReference>
<evidence type="ECO:0000259" key="1">
    <source>
        <dbReference type="PROSITE" id="PS51464"/>
    </source>
</evidence>
<feature type="domain" description="SIS" evidence="1">
    <location>
        <begin position="31"/>
        <end position="191"/>
    </location>
</feature>
<sequence length="191" mass="20972">MTGHTKNYFKTLKQSLSNLNLEQIEKFKKTLIETMSSGQTIFICGNGGSAATASHMTCDLGKTILGKKPRTKKNRARVISLNDNIPFMTAWGNDEGYKHIFSEQLRNLGVRGDLLVVITGSGNSDNILQAIKTAKSMGISVFGLLGFQGGIAREKISDYILVESDNYGIVEDVHGIINHLVTDYFKTLRVG</sequence>